<dbReference type="InterPro" id="IPR014576">
    <property type="entry name" value="Pesterase_YhaO"/>
</dbReference>
<accession>A0A6M1LSW6</accession>
<dbReference type="CDD" id="cd00840">
    <property type="entry name" value="MPP_Mre11_N"/>
    <property type="match status" value="1"/>
</dbReference>
<evidence type="ECO:0000313" key="4">
    <source>
        <dbReference type="Proteomes" id="UP000475385"/>
    </source>
</evidence>
<keyword evidence="4" id="KW-1185">Reference proteome</keyword>
<dbReference type="EMBL" id="JAAIKB010000016">
    <property type="protein sequence ID" value="NGM23576.1"/>
    <property type="molecule type" value="Genomic_DNA"/>
</dbReference>
<dbReference type="InterPro" id="IPR050535">
    <property type="entry name" value="DNA_Repair-Maintenance_Comp"/>
</dbReference>
<dbReference type="Proteomes" id="UP000475385">
    <property type="component" value="Unassembled WGS sequence"/>
</dbReference>
<dbReference type="PANTHER" id="PTHR30337">
    <property type="entry name" value="COMPONENT OF ATP-DEPENDENT DSDNA EXONUCLEASE"/>
    <property type="match status" value="1"/>
</dbReference>
<dbReference type="PIRSF" id="PIRSF033091">
    <property type="entry name" value="Pesterase_YhaO"/>
    <property type="match status" value="1"/>
</dbReference>
<reference evidence="3 4" key="2">
    <citation type="submission" date="2020-03" db="EMBL/GenBank/DDBJ databases">
        <title>Roseomonas stagni sp. nov., isolated from pond water in Japan.</title>
        <authorList>
            <person name="Furuhata K."/>
            <person name="Miyamoto H."/>
            <person name="Goto K."/>
        </authorList>
    </citation>
    <scope>NUCLEOTIDE SEQUENCE [LARGE SCALE GENOMIC DNA]</scope>
    <source>
        <strain evidence="3 4">PeD5</strain>
    </source>
</reference>
<dbReference type="AlphaFoldDB" id="A0A6M1LSW6"/>
<evidence type="ECO:0000256" key="1">
    <source>
        <dbReference type="ARBA" id="ARBA00022801"/>
    </source>
</evidence>
<dbReference type="Pfam" id="PF00149">
    <property type="entry name" value="Metallophos"/>
    <property type="match status" value="1"/>
</dbReference>
<dbReference type="InterPro" id="IPR029052">
    <property type="entry name" value="Metallo-depent_PP-like"/>
</dbReference>
<evidence type="ECO:0000259" key="2">
    <source>
        <dbReference type="Pfam" id="PF00149"/>
    </source>
</evidence>
<evidence type="ECO:0000313" key="3">
    <source>
        <dbReference type="EMBL" id="NGM23576.1"/>
    </source>
</evidence>
<protein>
    <submittedName>
        <fullName evidence="3">DNA repair exonuclease</fullName>
    </submittedName>
</protein>
<dbReference type="RefSeq" id="WP_164697494.1">
    <property type="nucleotide sequence ID" value="NZ_JAAIKB010000016.1"/>
</dbReference>
<proteinExistence type="predicted"/>
<keyword evidence="1" id="KW-0378">Hydrolase</keyword>
<dbReference type="PANTHER" id="PTHR30337:SF7">
    <property type="entry name" value="PHOSPHOESTERASE"/>
    <property type="match status" value="1"/>
</dbReference>
<organism evidence="3 4">
    <name type="scientific">Falsiroseomonas algicola</name>
    <dbReference type="NCBI Taxonomy" id="2716930"/>
    <lineage>
        <taxon>Bacteria</taxon>
        <taxon>Pseudomonadati</taxon>
        <taxon>Pseudomonadota</taxon>
        <taxon>Alphaproteobacteria</taxon>
        <taxon>Acetobacterales</taxon>
        <taxon>Roseomonadaceae</taxon>
        <taxon>Falsiroseomonas</taxon>
    </lineage>
</organism>
<feature type="domain" description="Calcineurin-like phosphoesterase" evidence="2">
    <location>
        <begin position="1"/>
        <end position="193"/>
    </location>
</feature>
<dbReference type="InterPro" id="IPR041796">
    <property type="entry name" value="Mre11_N"/>
</dbReference>
<reference evidence="3 4" key="1">
    <citation type="submission" date="2020-02" db="EMBL/GenBank/DDBJ databases">
        <authorList>
            <person name="Kim H.M."/>
            <person name="Jeon C.O."/>
        </authorList>
    </citation>
    <scope>NUCLEOTIDE SEQUENCE [LARGE SCALE GENOMIC DNA]</scope>
    <source>
        <strain evidence="3 4">PeD5</strain>
    </source>
</reference>
<dbReference type="Gene3D" id="3.60.21.10">
    <property type="match status" value="1"/>
</dbReference>
<dbReference type="SUPFAM" id="SSF56300">
    <property type="entry name" value="Metallo-dependent phosphatases"/>
    <property type="match status" value="1"/>
</dbReference>
<keyword evidence="3" id="KW-0540">Nuclease</keyword>
<sequence length="407" mass="44307">MKFLHAADIHLDSPLAGLMARAEPLRDDLRACTRRAFAAMIDLAIAEDVAFVIIAGDLYDGDWKDFSTGLFFAEQMKRLAPRPCFLLRGNHDAQSLITKRLPAPPNVREFSSRRCETFRLPELGVALHGHSFPDRAVPEDLSKDYPDPVPGLLNIGVLHTSGDDPGEHATYAPCTPQALRDKGYDYWALGHIHLRQVLHERPWIVFPGNLQGRHARETGAKGCTLVTVEDGAITAVEHRSVDCLRWVSLSVDASGADEATLIARTGAAVSAALAAAEGRALLARVTIAGETPLHALLPDRHDDIAAWCASAAIEAEGSLWLEKIKLQTRPPRTMDAGALAPLRAAFLTALEDEALRRELLEELGSVRARVPAPGRATLDWPDDVLKLARLADEAWDAVEAAIAQERG</sequence>
<dbReference type="GO" id="GO:0004527">
    <property type="term" value="F:exonuclease activity"/>
    <property type="evidence" value="ECO:0007669"/>
    <property type="project" value="UniProtKB-KW"/>
</dbReference>
<keyword evidence="3" id="KW-0269">Exonuclease</keyword>
<dbReference type="InterPro" id="IPR004843">
    <property type="entry name" value="Calcineurin-like_PHP"/>
</dbReference>
<comment type="caution">
    <text evidence="3">The sequence shown here is derived from an EMBL/GenBank/DDBJ whole genome shotgun (WGS) entry which is preliminary data.</text>
</comment>
<gene>
    <name evidence="3" type="ORF">G3576_26420</name>
</gene>
<name>A0A6M1LSW6_9PROT</name>